<comment type="catalytic activity">
    <reaction evidence="1">
        <text>Hydrolysis of terminal non-reducing N-acetyl-D-hexosamine residues in N-acetyl-beta-D-hexosaminides.</text>
        <dbReference type="EC" id="3.2.1.52"/>
    </reaction>
</comment>
<evidence type="ECO:0000256" key="2">
    <source>
        <dbReference type="ARBA" id="ARBA00005336"/>
    </source>
</evidence>
<dbReference type="InterPro" id="IPR017853">
    <property type="entry name" value="GH"/>
</dbReference>
<evidence type="ECO:0000256" key="3">
    <source>
        <dbReference type="ARBA" id="ARBA00012663"/>
    </source>
</evidence>
<comment type="caution">
    <text evidence="8">The sequence shown here is derived from an EMBL/GenBank/DDBJ whole genome shotgun (WGS) entry which is preliminary data.</text>
</comment>
<keyword evidence="9" id="KW-1185">Reference proteome</keyword>
<dbReference type="SUPFAM" id="SSF51445">
    <property type="entry name" value="(Trans)glycosidases"/>
    <property type="match status" value="1"/>
</dbReference>
<reference evidence="9" key="1">
    <citation type="journal article" date="2019" name="Int. J. Syst. Evol. Microbiol.">
        <title>The Global Catalogue of Microorganisms (GCM) 10K type strain sequencing project: providing services to taxonomists for standard genome sequencing and annotation.</title>
        <authorList>
            <consortium name="The Broad Institute Genomics Platform"/>
            <consortium name="The Broad Institute Genome Sequencing Center for Infectious Disease"/>
            <person name="Wu L."/>
            <person name="Ma J."/>
        </authorList>
    </citation>
    <scope>NUCLEOTIDE SEQUENCE [LARGE SCALE GENOMIC DNA]</scope>
    <source>
        <strain evidence="9">CGMCC 4.7237</strain>
    </source>
</reference>
<dbReference type="Proteomes" id="UP001595765">
    <property type="component" value="Unassembled WGS sequence"/>
</dbReference>
<evidence type="ECO:0000256" key="6">
    <source>
        <dbReference type="SAM" id="MobiDB-lite"/>
    </source>
</evidence>
<keyword evidence="5" id="KW-0326">Glycosidase</keyword>
<dbReference type="PANTHER" id="PTHR30480:SF13">
    <property type="entry name" value="BETA-HEXOSAMINIDASE"/>
    <property type="match status" value="1"/>
</dbReference>
<dbReference type="Pfam" id="PF00933">
    <property type="entry name" value="Glyco_hydro_3"/>
    <property type="match status" value="1"/>
</dbReference>
<dbReference type="PANTHER" id="PTHR30480">
    <property type="entry name" value="BETA-HEXOSAMINIDASE-RELATED"/>
    <property type="match status" value="1"/>
</dbReference>
<keyword evidence="4 8" id="KW-0378">Hydrolase</keyword>
<sequence>MRQPNVPPVPTPADTAPTVSTAPAPVSVAVPRAGRVRRPALRAVALGLLATVAACGNGHDGTPGASTAPATPSTSASSSASSSASPSTTASGTPSVPPPATSTAHTASCVERAVKAMSRAQQVGQLFMSAVSSTGMTTAQATAITRGRVGSVILFGHTDAGAASVRPITQKVQSLAPVVKGVQLRMLVSTDQEGGQVQVLNGPGFSAIPSAVTQGTWSTSLLRSSAADWGRQLKGAGVNMNLAPVADTVPPDLVDVNAPIGQLDREFGTNPAAVSSHSDAFLGGMLQAGVITTAKHFPGLGRVHGNTDLVAHVVDGVTTRDDPFLQPFRSAVRAGTPFVMVSSAIYSRIDPDHVAAFSPTVIRGVLRGSLGFQGAIVSDDLGKAVAVLDHTPAQRALDFISAGGNLVLTVRPSDIVPMTGAVLSRMSSDTTLRESVDDSVRRVLTAKLDAGLLTCD</sequence>
<feature type="compositionally biased region" description="Pro residues" evidence="6">
    <location>
        <begin position="1"/>
        <end position="11"/>
    </location>
</feature>
<dbReference type="GO" id="GO:0016787">
    <property type="term" value="F:hydrolase activity"/>
    <property type="evidence" value="ECO:0007669"/>
    <property type="project" value="UniProtKB-KW"/>
</dbReference>
<gene>
    <name evidence="8" type="ORF">ACFO3J_10405</name>
</gene>
<organism evidence="8 9">
    <name type="scientific">Streptomyces polygonati</name>
    <dbReference type="NCBI Taxonomy" id="1617087"/>
    <lineage>
        <taxon>Bacteria</taxon>
        <taxon>Bacillati</taxon>
        <taxon>Actinomycetota</taxon>
        <taxon>Actinomycetes</taxon>
        <taxon>Kitasatosporales</taxon>
        <taxon>Streptomycetaceae</taxon>
        <taxon>Streptomyces</taxon>
    </lineage>
</organism>
<proteinExistence type="inferred from homology"/>
<dbReference type="InterPro" id="IPR050226">
    <property type="entry name" value="NagZ_Beta-hexosaminidase"/>
</dbReference>
<feature type="domain" description="Glycoside hydrolase family 3 N-terminal" evidence="7">
    <location>
        <begin position="122"/>
        <end position="445"/>
    </location>
</feature>
<comment type="similarity">
    <text evidence="2">Belongs to the glycosyl hydrolase 3 family.</text>
</comment>
<dbReference type="Gene3D" id="3.20.20.300">
    <property type="entry name" value="Glycoside hydrolase, family 3, N-terminal domain"/>
    <property type="match status" value="1"/>
</dbReference>
<dbReference type="InterPro" id="IPR001764">
    <property type="entry name" value="Glyco_hydro_3_N"/>
</dbReference>
<evidence type="ECO:0000256" key="5">
    <source>
        <dbReference type="ARBA" id="ARBA00023295"/>
    </source>
</evidence>
<feature type="region of interest" description="Disordered" evidence="6">
    <location>
        <begin position="63"/>
        <end position="106"/>
    </location>
</feature>
<dbReference type="RefSeq" id="WP_386428374.1">
    <property type="nucleotide sequence ID" value="NZ_JBHSBB010000009.1"/>
</dbReference>
<evidence type="ECO:0000256" key="1">
    <source>
        <dbReference type="ARBA" id="ARBA00001231"/>
    </source>
</evidence>
<dbReference type="EC" id="3.2.1.52" evidence="3"/>
<dbReference type="EMBL" id="JBHSBB010000009">
    <property type="protein sequence ID" value="MFC4031891.1"/>
    <property type="molecule type" value="Genomic_DNA"/>
</dbReference>
<protein>
    <recommendedName>
        <fullName evidence="3">beta-N-acetylhexosaminidase</fullName>
        <ecNumber evidence="3">3.2.1.52</ecNumber>
    </recommendedName>
</protein>
<accession>A0ABV8HNX6</accession>
<feature type="compositionally biased region" description="Low complexity" evidence="6">
    <location>
        <begin position="12"/>
        <end position="33"/>
    </location>
</feature>
<feature type="region of interest" description="Disordered" evidence="6">
    <location>
        <begin position="1"/>
        <end position="33"/>
    </location>
</feature>
<evidence type="ECO:0000313" key="9">
    <source>
        <dbReference type="Proteomes" id="UP001595765"/>
    </source>
</evidence>
<feature type="compositionally biased region" description="Low complexity" evidence="6">
    <location>
        <begin position="63"/>
        <end position="94"/>
    </location>
</feature>
<dbReference type="InterPro" id="IPR036962">
    <property type="entry name" value="Glyco_hydro_3_N_sf"/>
</dbReference>
<evidence type="ECO:0000313" key="8">
    <source>
        <dbReference type="EMBL" id="MFC4031891.1"/>
    </source>
</evidence>
<name>A0ABV8HNX6_9ACTN</name>
<evidence type="ECO:0000256" key="4">
    <source>
        <dbReference type="ARBA" id="ARBA00022801"/>
    </source>
</evidence>
<evidence type="ECO:0000259" key="7">
    <source>
        <dbReference type="Pfam" id="PF00933"/>
    </source>
</evidence>